<protein>
    <recommendedName>
        <fullName evidence="3">Condensin complex subunit 1 C-terminal domain-containing protein</fullName>
    </recommendedName>
</protein>
<dbReference type="eggNOG" id="KOG0211">
    <property type="taxonomic scope" value="Eukaryota"/>
</dbReference>
<dbReference type="Gene3D" id="1.25.10.10">
    <property type="entry name" value="Leucine-rich Repeat Variant"/>
    <property type="match status" value="1"/>
</dbReference>
<dbReference type="SUPFAM" id="SSF48371">
    <property type="entry name" value="ARM repeat"/>
    <property type="match status" value="1"/>
</dbReference>
<name>K0RG40_THAOC</name>
<dbReference type="InterPro" id="IPR011989">
    <property type="entry name" value="ARM-like"/>
</dbReference>
<feature type="non-terminal residue" evidence="1">
    <location>
        <position position="1"/>
    </location>
</feature>
<proteinExistence type="predicted"/>
<accession>K0RG40</accession>
<comment type="caution">
    <text evidence="1">The sequence shown here is derived from an EMBL/GenBank/DDBJ whole genome shotgun (WGS) entry which is preliminary data.</text>
</comment>
<dbReference type="Proteomes" id="UP000266841">
    <property type="component" value="Unassembled WGS sequence"/>
</dbReference>
<dbReference type="EMBL" id="AGNL01041991">
    <property type="protein sequence ID" value="EJK51229.1"/>
    <property type="molecule type" value="Genomic_DNA"/>
</dbReference>
<dbReference type="AlphaFoldDB" id="K0RG40"/>
<dbReference type="OrthoDB" id="340346at2759"/>
<sequence>CAGWLGDDISSVRVAAADNLRELTRRLGSRWSSSNLLPRVGEMLGHPSYLRRAGAVRALGRIASAMDAESASWEALPGILGRRPYVPSPGNR</sequence>
<reference evidence="1 2" key="1">
    <citation type="journal article" date="2012" name="Genome Biol.">
        <title>Genome and low-iron response of an oceanic diatom adapted to chronic iron limitation.</title>
        <authorList>
            <person name="Lommer M."/>
            <person name="Specht M."/>
            <person name="Roy A.S."/>
            <person name="Kraemer L."/>
            <person name="Andreson R."/>
            <person name="Gutowska M.A."/>
            <person name="Wolf J."/>
            <person name="Bergner S.V."/>
            <person name="Schilhabel M.B."/>
            <person name="Klostermeier U.C."/>
            <person name="Beiko R.G."/>
            <person name="Rosenstiel P."/>
            <person name="Hippler M."/>
            <person name="Laroche J."/>
        </authorList>
    </citation>
    <scope>NUCLEOTIDE SEQUENCE [LARGE SCALE GENOMIC DNA]</scope>
    <source>
        <strain evidence="1 2">CCMP1005</strain>
    </source>
</reference>
<evidence type="ECO:0000313" key="2">
    <source>
        <dbReference type="Proteomes" id="UP000266841"/>
    </source>
</evidence>
<keyword evidence="2" id="KW-1185">Reference proteome</keyword>
<evidence type="ECO:0008006" key="3">
    <source>
        <dbReference type="Google" id="ProtNLM"/>
    </source>
</evidence>
<organism evidence="1 2">
    <name type="scientific">Thalassiosira oceanica</name>
    <name type="common">Marine diatom</name>
    <dbReference type="NCBI Taxonomy" id="159749"/>
    <lineage>
        <taxon>Eukaryota</taxon>
        <taxon>Sar</taxon>
        <taxon>Stramenopiles</taxon>
        <taxon>Ochrophyta</taxon>
        <taxon>Bacillariophyta</taxon>
        <taxon>Coscinodiscophyceae</taxon>
        <taxon>Thalassiosirophycidae</taxon>
        <taxon>Thalassiosirales</taxon>
        <taxon>Thalassiosiraceae</taxon>
        <taxon>Thalassiosira</taxon>
    </lineage>
</organism>
<dbReference type="InterPro" id="IPR016024">
    <property type="entry name" value="ARM-type_fold"/>
</dbReference>
<evidence type="ECO:0000313" key="1">
    <source>
        <dbReference type="EMBL" id="EJK51229.1"/>
    </source>
</evidence>
<gene>
    <name evidence="1" type="ORF">THAOC_29616</name>
</gene>